<dbReference type="GO" id="GO:0016874">
    <property type="term" value="F:ligase activity"/>
    <property type="evidence" value="ECO:0007669"/>
    <property type="project" value="UniProtKB-KW"/>
</dbReference>
<dbReference type="PANTHER" id="PTHR24096:SF323">
    <property type="entry name" value="BLR3536 PROTEIN"/>
    <property type="match status" value="1"/>
</dbReference>
<dbReference type="Gene3D" id="3.40.50.12780">
    <property type="entry name" value="N-terminal domain of ligase-like"/>
    <property type="match status" value="1"/>
</dbReference>
<gene>
    <name evidence="3" type="ORF">RPMA_07725</name>
</gene>
<dbReference type="Gene3D" id="3.30.300.30">
    <property type="match status" value="1"/>
</dbReference>
<dbReference type="RefSeq" id="WP_211912273.1">
    <property type="nucleotide sequence ID" value="NZ_CP036498.1"/>
</dbReference>
<protein>
    <submittedName>
        <fullName evidence="3">Acid--CoA ligase</fullName>
    </submittedName>
</protein>
<dbReference type="InterPro" id="IPR000873">
    <property type="entry name" value="AMP-dep_synth/lig_dom"/>
</dbReference>
<dbReference type="Pfam" id="PF13193">
    <property type="entry name" value="AMP-binding_C"/>
    <property type="match status" value="1"/>
</dbReference>
<dbReference type="EMBL" id="CP036498">
    <property type="protein sequence ID" value="QUS38733.1"/>
    <property type="molecule type" value="Genomic_DNA"/>
</dbReference>
<organism evidence="3 4">
    <name type="scientific">Tardiphaga alba</name>
    <dbReference type="NCBI Taxonomy" id="340268"/>
    <lineage>
        <taxon>Bacteria</taxon>
        <taxon>Pseudomonadati</taxon>
        <taxon>Pseudomonadota</taxon>
        <taxon>Alphaproteobacteria</taxon>
        <taxon>Hyphomicrobiales</taxon>
        <taxon>Nitrobacteraceae</taxon>
        <taxon>Tardiphaga</taxon>
    </lineage>
</organism>
<evidence type="ECO:0000313" key="3">
    <source>
        <dbReference type="EMBL" id="QUS38733.1"/>
    </source>
</evidence>
<dbReference type="Pfam" id="PF00501">
    <property type="entry name" value="AMP-binding"/>
    <property type="match status" value="1"/>
</dbReference>
<dbReference type="Proteomes" id="UP000682843">
    <property type="component" value="Chromosome"/>
</dbReference>
<keyword evidence="4" id="KW-1185">Reference proteome</keyword>
<keyword evidence="3" id="KW-0436">Ligase</keyword>
<feature type="domain" description="AMP-binding enzyme C-terminal" evidence="2">
    <location>
        <begin position="396"/>
        <end position="465"/>
    </location>
</feature>
<evidence type="ECO:0000313" key="4">
    <source>
        <dbReference type="Proteomes" id="UP000682843"/>
    </source>
</evidence>
<dbReference type="InterPro" id="IPR042099">
    <property type="entry name" value="ANL_N_sf"/>
</dbReference>
<sequence>MLIPLADVPRWYAERKPKDTIAVSHSADTLTWEQLERGANRRARAFAAKGVKPGDFVAIGLPNSNELFETTFAVWKCGATPTSLSWRLPRGEAAAVLDILKPSLVVGGEADWNAPVSLPARFTPDGFSDEPLTAPVSRYWKAMTSGGSTGRPKVILDHLPAVTDTAAEPPLGMPKGASVLNPGPLYHNAPFIVSHYALFTGGRLTGMVKFDAEETLRLIAAQQVQWVNFVPTMMHRIWSLPKAVRESYDISSLHMIFHMAAPMPQWLKEEWINWLGPEKVFELYGGTERQGRCVISGTEWLAHKGSVGKIGDGCKLRILDANGQDVAPGESGEIFFLPDEGAGSTYHYLGAEPKRRPDGWESLGDVGRLDAEGYLYLGDRLSDMVIRGGANIYPAEIEAALMAHPDVRSCVVIGLPDPALGQRVHAILELGAGVDPQSAIDGMSGFLADQLSRYKHPESYEVLSEGLRDDAGKVRRTMLRDERAAWLAEGRAFRLMAS</sequence>
<dbReference type="InterPro" id="IPR045851">
    <property type="entry name" value="AMP-bd_C_sf"/>
</dbReference>
<evidence type="ECO:0000259" key="1">
    <source>
        <dbReference type="Pfam" id="PF00501"/>
    </source>
</evidence>
<dbReference type="InterPro" id="IPR025110">
    <property type="entry name" value="AMP-bd_C"/>
</dbReference>
<dbReference type="SUPFAM" id="SSF56801">
    <property type="entry name" value="Acetyl-CoA synthetase-like"/>
    <property type="match status" value="1"/>
</dbReference>
<name>A0ABX8A8G7_9BRAD</name>
<accession>A0ABX8A8G7</accession>
<evidence type="ECO:0000259" key="2">
    <source>
        <dbReference type="Pfam" id="PF13193"/>
    </source>
</evidence>
<feature type="domain" description="AMP-dependent synthetase/ligase" evidence="1">
    <location>
        <begin position="11"/>
        <end position="335"/>
    </location>
</feature>
<dbReference type="PANTHER" id="PTHR24096">
    <property type="entry name" value="LONG-CHAIN-FATTY-ACID--COA LIGASE"/>
    <property type="match status" value="1"/>
</dbReference>
<proteinExistence type="predicted"/>
<reference evidence="3 4" key="1">
    <citation type="submission" date="2019-02" db="EMBL/GenBank/DDBJ databases">
        <title>Emended description of the genus Rhodopseudomonas and description of Rhodopseudomonas albus sp. nov., a non-phototrophic, heavy-metal-tolerant bacterium isolated from garden soil.</title>
        <authorList>
            <person name="Bao Z."/>
            <person name="Cao W.W."/>
            <person name="Sato Y."/>
            <person name="Nishizawa T."/>
            <person name="Zhao J."/>
            <person name="Guo Y."/>
            <person name="Ohta H."/>
        </authorList>
    </citation>
    <scope>NUCLEOTIDE SEQUENCE [LARGE SCALE GENOMIC DNA]</scope>
    <source>
        <strain evidence="3 4">SK50-23</strain>
    </source>
</reference>